<keyword evidence="2" id="KW-1185">Reference proteome</keyword>
<accession>A0ACC2G1B3</accession>
<name>A0ACC2G1B3_DALPE</name>
<dbReference type="Proteomes" id="UP001157502">
    <property type="component" value="Chromosome 19"/>
</dbReference>
<comment type="caution">
    <text evidence="1">The sequence shown here is derived from an EMBL/GenBank/DDBJ whole genome shotgun (WGS) entry which is preliminary data.</text>
</comment>
<reference evidence="1" key="1">
    <citation type="submission" date="2021-05" db="EMBL/GenBank/DDBJ databases">
        <authorList>
            <person name="Pan Q."/>
            <person name="Jouanno E."/>
            <person name="Zahm M."/>
            <person name="Klopp C."/>
            <person name="Cabau C."/>
            <person name="Louis A."/>
            <person name="Berthelot C."/>
            <person name="Parey E."/>
            <person name="Roest Crollius H."/>
            <person name="Montfort J."/>
            <person name="Robinson-Rechavi M."/>
            <person name="Bouchez O."/>
            <person name="Lampietro C."/>
            <person name="Lopez Roques C."/>
            <person name="Donnadieu C."/>
            <person name="Postlethwait J."/>
            <person name="Bobe J."/>
            <person name="Dillon D."/>
            <person name="Chandos A."/>
            <person name="von Hippel F."/>
            <person name="Guiguen Y."/>
        </authorList>
    </citation>
    <scope>NUCLEOTIDE SEQUENCE</scope>
    <source>
        <strain evidence="1">YG-Jan2019</strain>
    </source>
</reference>
<protein>
    <submittedName>
        <fullName evidence="1">Uncharacterized protein</fullName>
    </submittedName>
</protein>
<evidence type="ECO:0000313" key="1">
    <source>
        <dbReference type="EMBL" id="KAJ7997424.1"/>
    </source>
</evidence>
<evidence type="ECO:0000313" key="2">
    <source>
        <dbReference type="Proteomes" id="UP001157502"/>
    </source>
</evidence>
<sequence>MIGRGVFVYIDDILVYSDNRTDHVLLVRRVLDRLRSHDLYAKLEKCLFFQRAVSFLGFHITTRGVEMEVDRVAAVRNWPVPTTVKAVQRVIGFANFYRRFIKNFGKVAAPITSLLKGGPSRIRWSNEADRAFGTLKMLFTSAPVLAHPDPSLPFIVEVDASEVGIGAILSQRSGTPPKVRPCAFYSRKLSAAEQNYDVGDRELLAVVRALTEWRHWLEGAKHPFVVWTDHRNLEYIRAARRLNPRQASAPRALDVRDRLICWAHTSVSSGHPGIGRTVRCLTNKYWWPGLAKDVRLYVSSCSVCAQCKAPRHLPAGHTTVLVVVDRFSKACRFLPLGGLPTALQTAEALFTHVFRHYGVPEDIVSDRGPQFTSGVWKAFMAWGLEYAQNSLRHSSTNLTPFQCVLGYQPVLAPWQQSQADTGVPAVDEWFRRAEATWDATHTHLQHAKQRQKTSADRRRSEAPVYTPGDRVWVSTRNLPVRLPCRKLGPWFVGPFKVLRRVNEVTYRLQLPPDYRINPSFHVSLLRPVVAGPLQRSRVLETPPPPLDIEGALAYTVGDIINSRRRGGGLQYLVEWEGYGPEDRCWVPARDVLDSNLLEDFHRRRPDRPAPRPPGRPRGRGRRAAGAARQGGSTVRTPSEASVPPPAGGLRRSSSPVF</sequence>
<gene>
    <name evidence="1" type="ORF">DPEC_G00228830</name>
</gene>
<proteinExistence type="predicted"/>
<dbReference type="EMBL" id="CM055746">
    <property type="protein sequence ID" value="KAJ7997424.1"/>
    <property type="molecule type" value="Genomic_DNA"/>
</dbReference>
<organism evidence="1 2">
    <name type="scientific">Dallia pectoralis</name>
    <name type="common">Alaska blackfish</name>
    <dbReference type="NCBI Taxonomy" id="75939"/>
    <lineage>
        <taxon>Eukaryota</taxon>
        <taxon>Metazoa</taxon>
        <taxon>Chordata</taxon>
        <taxon>Craniata</taxon>
        <taxon>Vertebrata</taxon>
        <taxon>Euteleostomi</taxon>
        <taxon>Actinopterygii</taxon>
        <taxon>Neopterygii</taxon>
        <taxon>Teleostei</taxon>
        <taxon>Protacanthopterygii</taxon>
        <taxon>Esociformes</taxon>
        <taxon>Umbridae</taxon>
        <taxon>Dallia</taxon>
    </lineage>
</organism>